<dbReference type="InterPro" id="IPR051202">
    <property type="entry name" value="Peptidase_C40"/>
</dbReference>
<dbReference type="PANTHER" id="PTHR47053">
    <property type="entry name" value="MUREIN DD-ENDOPEPTIDASE MEPH-RELATED"/>
    <property type="match status" value="1"/>
</dbReference>
<evidence type="ECO:0000259" key="5">
    <source>
        <dbReference type="PROSITE" id="PS51935"/>
    </source>
</evidence>
<dbReference type="InterPro" id="IPR038765">
    <property type="entry name" value="Papain-like_cys_pep_sf"/>
</dbReference>
<accession>E6Q2Q1</accession>
<comment type="similarity">
    <text evidence="1">Belongs to the peptidase C40 family.</text>
</comment>
<feature type="domain" description="NlpC/P60" evidence="5">
    <location>
        <begin position="68"/>
        <end position="187"/>
    </location>
</feature>
<dbReference type="Gene3D" id="3.90.1720.10">
    <property type="entry name" value="endopeptidase domain like (from Nostoc punctiforme)"/>
    <property type="match status" value="1"/>
</dbReference>
<comment type="caution">
    <text evidence="6">The sequence shown here is derived from an EMBL/GenBank/DDBJ whole genome shotgun (WGS) entry which is preliminary data.</text>
</comment>
<dbReference type="PROSITE" id="PS51935">
    <property type="entry name" value="NLPC_P60"/>
    <property type="match status" value="1"/>
</dbReference>
<protein>
    <recommendedName>
        <fullName evidence="5">NlpC/P60 domain-containing protein</fullName>
    </recommendedName>
</protein>
<keyword evidence="2" id="KW-0645">Protease</keyword>
<dbReference type="EMBL" id="CABO01000018">
    <property type="protein sequence ID" value="CBI01461.1"/>
    <property type="molecule type" value="Genomic_DNA"/>
</dbReference>
<evidence type="ECO:0000256" key="4">
    <source>
        <dbReference type="ARBA" id="ARBA00022807"/>
    </source>
</evidence>
<keyword evidence="3" id="KW-0378">Hydrolase</keyword>
<evidence type="ECO:0000256" key="1">
    <source>
        <dbReference type="ARBA" id="ARBA00007074"/>
    </source>
</evidence>
<sequence length="190" mass="20002">MKQAFFAGIVAAIAFALPLAASAAPTSSTASPDVTAWTSHLLAVQAQVKPKHEGLLERFAGSVLSRTSKIAQGLTHSALRFLGVPYVFGGTTAAGFDCSGYVQHVFAMVGIHLPRTADAQYYAGKPVRGHLVAGDLVFFQTYAPGPSHVGIYLGHGKFVSASDHGVMVSSLSEPYWASRYLGAKTYIASK</sequence>
<evidence type="ECO:0000256" key="3">
    <source>
        <dbReference type="ARBA" id="ARBA00022801"/>
    </source>
</evidence>
<name>E6Q2Q1_9ZZZZ</name>
<proteinExistence type="inferred from homology"/>
<dbReference type="PANTHER" id="PTHR47053:SF4">
    <property type="entry name" value="ENDOPEPTIDASE LYTE-RELATED"/>
    <property type="match status" value="1"/>
</dbReference>
<dbReference type="Pfam" id="PF00877">
    <property type="entry name" value="NLPC_P60"/>
    <property type="match status" value="1"/>
</dbReference>
<dbReference type="SUPFAM" id="SSF54001">
    <property type="entry name" value="Cysteine proteinases"/>
    <property type="match status" value="1"/>
</dbReference>
<dbReference type="AlphaFoldDB" id="E6Q2Q1"/>
<dbReference type="GO" id="GO:0008234">
    <property type="term" value="F:cysteine-type peptidase activity"/>
    <property type="evidence" value="ECO:0007669"/>
    <property type="project" value="UniProtKB-KW"/>
</dbReference>
<evidence type="ECO:0000256" key="2">
    <source>
        <dbReference type="ARBA" id="ARBA00022670"/>
    </source>
</evidence>
<reference evidence="6" key="1">
    <citation type="submission" date="2009-10" db="EMBL/GenBank/DDBJ databases">
        <title>Diversity of trophic interactions inside an arsenic-rich microbial ecosystem.</title>
        <authorList>
            <person name="Bertin P.N."/>
            <person name="Heinrich-Salmeron A."/>
            <person name="Pelletier E."/>
            <person name="Goulhen-Chollet F."/>
            <person name="Arsene-Ploetze F."/>
            <person name="Gallien S."/>
            <person name="Calteau A."/>
            <person name="Vallenet D."/>
            <person name="Casiot C."/>
            <person name="Chane-Woon-Ming B."/>
            <person name="Giloteaux L."/>
            <person name="Barakat M."/>
            <person name="Bonnefoy V."/>
            <person name="Bruneel O."/>
            <person name="Chandler M."/>
            <person name="Cleiss J."/>
            <person name="Duran R."/>
            <person name="Elbaz-Poulichet F."/>
            <person name="Fonknechten N."/>
            <person name="Lauga B."/>
            <person name="Mornico D."/>
            <person name="Ortet P."/>
            <person name="Schaeffer C."/>
            <person name="Siguier P."/>
            <person name="Alexander Thil Smith A."/>
            <person name="Van Dorsselaer A."/>
            <person name="Weissenbach J."/>
            <person name="Medigue C."/>
            <person name="Le Paslier D."/>
        </authorList>
    </citation>
    <scope>NUCLEOTIDE SEQUENCE</scope>
</reference>
<gene>
    <name evidence="6" type="ORF">CARN4_0719</name>
</gene>
<evidence type="ECO:0000313" key="6">
    <source>
        <dbReference type="EMBL" id="CBI01461.1"/>
    </source>
</evidence>
<dbReference type="InterPro" id="IPR000064">
    <property type="entry name" value="NLP_P60_dom"/>
</dbReference>
<keyword evidence="4" id="KW-0788">Thiol protease</keyword>
<organism evidence="6">
    <name type="scientific">mine drainage metagenome</name>
    <dbReference type="NCBI Taxonomy" id="410659"/>
    <lineage>
        <taxon>unclassified sequences</taxon>
        <taxon>metagenomes</taxon>
        <taxon>ecological metagenomes</taxon>
    </lineage>
</organism>
<dbReference type="GO" id="GO:0006508">
    <property type="term" value="P:proteolysis"/>
    <property type="evidence" value="ECO:0007669"/>
    <property type="project" value="UniProtKB-KW"/>
</dbReference>